<dbReference type="Proteomes" id="UP001500631">
    <property type="component" value="Unassembled WGS sequence"/>
</dbReference>
<dbReference type="PRINTS" id="PR00368">
    <property type="entry name" value="FADPNR"/>
</dbReference>
<comment type="caution">
    <text evidence="7">The sequence shown here is derived from an EMBL/GenBank/DDBJ whole genome shotgun (WGS) entry which is preliminary data.</text>
</comment>
<evidence type="ECO:0000256" key="5">
    <source>
        <dbReference type="ARBA" id="ARBA00023027"/>
    </source>
</evidence>
<dbReference type="PANTHER" id="PTHR43706:SF9">
    <property type="entry name" value="TYPE II NADH:QUINONE OXIDOREDUCTASE"/>
    <property type="match status" value="1"/>
</dbReference>
<feature type="domain" description="FAD/NAD(P)-binding" evidence="6">
    <location>
        <begin position="7"/>
        <end position="330"/>
    </location>
</feature>
<dbReference type="PRINTS" id="PR00411">
    <property type="entry name" value="PNDRDTASEI"/>
</dbReference>
<dbReference type="Gene3D" id="3.50.50.100">
    <property type="match status" value="1"/>
</dbReference>
<keyword evidence="4" id="KW-0560">Oxidoreductase</keyword>
<proteinExistence type="inferred from homology"/>
<evidence type="ECO:0000256" key="2">
    <source>
        <dbReference type="ARBA" id="ARBA00022630"/>
    </source>
</evidence>
<dbReference type="PANTHER" id="PTHR43706">
    <property type="entry name" value="NADH DEHYDROGENASE"/>
    <property type="match status" value="1"/>
</dbReference>
<dbReference type="Pfam" id="PF07992">
    <property type="entry name" value="Pyr_redox_2"/>
    <property type="match status" value="1"/>
</dbReference>
<keyword evidence="8" id="KW-1185">Reference proteome</keyword>
<evidence type="ECO:0000256" key="3">
    <source>
        <dbReference type="ARBA" id="ARBA00022827"/>
    </source>
</evidence>
<dbReference type="InterPro" id="IPR045024">
    <property type="entry name" value="NDH-2"/>
</dbReference>
<comment type="similarity">
    <text evidence="1">Belongs to the NADH dehydrogenase family.</text>
</comment>
<evidence type="ECO:0000256" key="4">
    <source>
        <dbReference type="ARBA" id="ARBA00023002"/>
    </source>
</evidence>
<sequence length="421" mass="47001">MAQKKLNVVVLGGGVAGFEFITRAAQHPDHQHLNFILIDKSHLHIWKPMLHTFAAGSQSPDEQSIPFLSQAKRCGYVYQPGEVIDIDQQQKKVTLAAYYNDENTEILPERYIDYDYLVVTLGSRSNDFNTKGVKEFAYVVDDLQAALKFQKDLQDEVIKAAILKKVHHLIIVGAGATGVELAGEIIQQLQAASSYSNEDFTQYIDLTLIEAGDRVLPTFKPNISENIRQSMEKIGIRVLLNSAVEEITATSVTLKSGEVFQSDQAVWTAGVKAPDVLTKFKDVELSRINQLAVNKHFQLLNDPNVFAIGDSSFVKDSPLAPTAQVASQQAVYLSKNFSAIVDQSPNIPDFKYIDRGSLVSVGRYASFGVFGNNTAFKGLSFRGFTAKIAHVFLYRQHQMHILGIWRGLCAWLADKFRRWSR</sequence>
<protein>
    <submittedName>
        <fullName evidence="7">NADH-quinone dehydrogenase</fullName>
    </submittedName>
</protein>
<evidence type="ECO:0000313" key="8">
    <source>
        <dbReference type="Proteomes" id="UP001500631"/>
    </source>
</evidence>
<dbReference type="EMBL" id="BAABKE010000005">
    <property type="protein sequence ID" value="GAA5101424.1"/>
    <property type="molecule type" value="Genomic_DNA"/>
</dbReference>
<keyword evidence="3" id="KW-0274">FAD</keyword>
<dbReference type="InterPro" id="IPR036188">
    <property type="entry name" value="FAD/NAD-bd_sf"/>
</dbReference>
<dbReference type="RefSeq" id="WP_345667808.1">
    <property type="nucleotide sequence ID" value="NZ_BAABKE010000005.1"/>
</dbReference>
<name>A0ABP9MVX1_9GAMM</name>
<keyword evidence="2" id="KW-0285">Flavoprotein</keyword>
<dbReference type="SUPFAM" id="SSF51905">
    <property type="entry name" value="FAD/NAD(P)-binding domain"/>
    <property type="match status" value="1"/>
</dbReference>
<evidence type="ECO:0000256" key="1">
    <source>
        <dbReference type="ARBA" id="ARBA00005272"/>
    </source>
</evidence>
<reference evidence="8" key="1">
    <citation type="journal article" date="2019" name="Int. J. Syst. Evol. Microbiol.">
        <title>The Global Catalogue of Microorganisms (GCM) 10K type strain sequencing project: providing services to taxonomists for standard genome sequencing and annotation.</title>
        <authorList>
            <consortium name="The Broad Institute Genomics Platform"/>
            <consortium name="The Broad Institute Genome Sequencing Center for Infectious Disease"/>
            <person name="Wu L."/>
            <person name="Ma J."/>
        </authorList>
    </citation>
    <scope>NUCLEOTIDE SEQUENCE [LARGE SCALE GENOMIC DNA]</scope>
    <source>
        <strain evidence="8">JCM 18424</strain>
    </source>
</reference>
<organism evidence="7 8">
    <name type="scientific">Wohlfahrtiimonas larvae</name>
    <dbReference type="NCBI Taxonomy" id="1157986"/>
    <lineage>
        <taxon>Bacteria</taxon>
        <taxon>Pseudomonadati</taxon>
        <taxon>Pseudomonadota</taxon>
        <taxon>Gammaproteobacteria</taxon>
        <taxon>Cardiobacteriales</taxon>
        <taxon>Ignatzschineriaceae</taxon>
        <taxon>Wohlfahrtiimonas</taxon>
    </lineage>
</organism>
<evidence type="ECO:0000313" key="7">
    <source>
        <dbReference type="EMBL" id="GAA5101424.1"/>
    </source>
</evidence>
<accession>A0ABP9MVX1</accession>
<evidence type="ECO:0000259" key="6">
    <source>
        <dbReference type="Pfam" id="PF07992"/>
    </source>
</evidence>
<dbReference type="InterPro" id="IPR023753">
    <property type="entry name" value="FAD/NAD-binding_dom"/>
</dbReference>
<keyword evidence="5" id="KW-0520">NAD</keyword>
<gene>
    <name evidence="7" type="primary">ndh</name>
    <name evidence="7" type="ORF">GCM10023338_17360</name>
</gene>